<name>A0A081PDZ8_9SPHI</name>
<dbReference type="InterPro" id="IPR025150">
    <property type="entry name" value="GH123_cat"/>
</dbReference>
<gene>
    <name evidence="2" type="ORF">N180_15340</name>
</gene>
<dbReference type="AlphaFoldDB" id="A0A081PDZ8"/>
<evidence type="ECO:0000259" key="1">
    <source>
        <dbReference type="Pfam" id="PF13320"/>
    </source>
</evidence>
<dbReference type="EMBL" id="JNFF01000092">
    <property type="protein sequence ID" value="KEQ28921.1"/>
    <property type="molecule type" value="Genomic_DNA"/>
</dbReference>
<sequence length="692" mass="77785">MIMVRVITLALFLLQSVFVFGQNLALNKPYSVAPNPNYKDTALPNDKTSLTDGKRTQGYFWKSRSTVGWKNTGKIIVNIDLKTPNVVGKVKFSTGSYNRANVYSPSNVFVFGSLDNNSYSYLGDLSANFKNSDDKYNLHELELNIKASNKFRYFQLVIIPQGLYAFVDEIEIIKANSAKSGNIANDIQRSDIDIKVNALLGSNDSTQKQSFAVSSKMKKVQATTIFDWCSQWSSLTQASFKFENSTSTDPLISFPVNGEDYRTFVLTNNGGNDTKYTLKISEANTFNAQLFLLPYVTSMVGKKSIPDPLLAFGSDILIKAGESKIFMLKLKGVSKGKDESNILISSSGGNIKIPFNTSVQGTIPTNNLSLNANVWAYLNSPVISKYKVKAVQNLSAHHVNTIVVPPEKLGRLNGSDFSEFKNYLVNFVPSNTKNIILYVNFLSKENVGYFSQKGYLSAESKEDFKNWFNSIKSIVSGAGFKSNIYIYPYDEISDLHVKDLTVLMEWAKKEIPGIKFYTTIGNKNIQPNSFNKIANNLDIIQFADTKHNMELANTITDPKVQKWIYDAKPQAELLSPYSYYRLMAWKAFYYNLNGVGFWNYSDYKATPNDDVIKTLKLKSSVNYSVIYINDQNIINSRRWEAFKLGIEDYEIINNYSSNVGIAKAKALVKKVIDNPDDLTLADESKRIMLNAL</sequence>
<comment type="caution">
    <text evidence="2">The sequence shown here is derived from an EMBL/GenBank/DDBJ whole genome shotgun (WGS) entry which is preliminary data.</text>
</comment>
<proteinExistence type="predicted"/>
<protein>
    <recommendedName>
        <fullName evidence="1">Glycoside hydrolase 123 catalytic domain-containing protein</fullName>
    </recommendedName>
</protein>
<evidence type="ECO:0000313" key="2">
    <source>
        <dbReference type="EMBL" id="KEQ28921.1"/>
    </source>
</evidence>
<feature type="domain" description="Glycoside hydrolase 123 catalytic" evidence="1">
    <location>
        <begin position="544"/>
        <end position="653"/>
    </location>
</feature>
<reference evidence="2 3" key="1">
    <citation type="journal article" date="1992" name="Int. J. Syst. Bacteriol.">
        <title>Sphingobacterium antarcticus sp. nov. a Psychrotrophic Bacterium from the Soils of Schirmacher Oasis, Antarctica.</title>
        <authorList>
            <person name="Shivaji S."/>
            <person name="Ray M.K."/>
            <person name="Rao N.S."/>
            <person name="Saiserr L."/>
            <person name="Jagannadham M.V."/>
            <person name="Kumar G.S."/>
            <person name="Reddy G."/>
            <person name="Bhargava P.M."/>
        </authorList>
    </citation>
    <scope>NUCLEOTIDE SEQUENCE [LARGE SCALE GENOMIC DNA]</scope>
    <source>
        <strain evidence="2 3">4BY</strain>
    </source>
</reference>
<accession>A0A081PDZ8</accession>
<dbReference type="Proteomes" id="UP000028007">
    <property type="component" value="Unassembled WGS sequence"/>
</dbReference>
<organism evidence="2 3">
    <name type="scientific">Pedobacter antarcticus 4BY</name>
    <dbReference type="NCBI Taxonomy" id="1358423"/>
    <lineage>
        <taxon>Bacteria</taxon>
        <taxon>Pseudomonadati</taxon>
        <taxon>Bacteroidota</taxon>
        <taxon>Sphingobacteriia</taxon>
        <taxon>Sphingobacteriales</taxon>
        <taxon>Sphingobacteriaceae</taxon>
        <taxon>Pedobacter</taxon>
    </lineage>
</organism>
<dbReference type="eggNOG" id="ENOG5030C9N">
    <property type="taxonomic scope" value="Bacteria"/>
</dbReference>
<evidence type="ECO:0000313" key="3">
    <source>
        <dbReference type="Proteomes" id="UP000028007"/>
    </source>
</evidence>
<dbReference type="Pfam" id="PF13320">
    <property type="entry name" value="GH123_cat"/>
    <property type="match status" value="1"/>
</dbReference>
<keyword evidence="3" id="KW-1185">Reference proteome</keyword>